<evidence type="ECO:0000313" key="2">
    <source>
        <dbReference type="EMBL" id="CAG8739325.1"/>
    </source>
</evidence>
<dbReference type="AlphaFoldDB" id="A0A9N9NJX9"/>
<reference evidence="2" key="1">
    <citation type="submission" date="2021-06" db="EMBL/GenBank/DDBJ databases">
        <authorList>
            <person name="Kallberg Y."/>
            <person name="Tangrot J."/>
            <person name="Rosling A."/>
        </authorList>
    </citation>
    <scope>NUCLEOTIDE SEQUENCE</scope>
    <source>
        <strain evidence="2">CL551</strain>
    </source>
</reference>
<keyword evidence="3" id="KW-1185">Reference proteome</keyword>
<accession>A0A9N9NJX9</accession>
<proteinExistence type="predicted"/>
<comment type="caution">
    <text evidence="2">The sequence shown here is derived from an EMBL/GenBank/DDBJ whole genome shotgun (WGS) entry which is preliminary data.</text>
</comment>
<feature type="transmembrane region" description="Helical" evidence="1">
    <location>
        <begin position="145"/>
        <end position="166"/>
    </location>
</feature>
<feature type="non-terminal residue" evidence="2">
    <location>
        <position position="1"/>
    </location>
</feature>
<evidence type="ECO:0000313" key="3">
    <source>
        <dbReference type="Proteomes" id="UP000789342"/>
    </source>
</evidence>
<name>A0A9N9NJX9_9GLOM</name>
<dbReference type="Proteomes" id="UP000789342">
    <property type="component" value="Unassembled WGS sequence"/>
</dbReference>
<dbReference type="EMBL" id="CAJVPV010029772">
    <property type="protein sequence ID" value="CAG8739325.1"/>
    <property type="molecule type" value="Genomic_DNA"/>
</dbReference>
<evidence type="ECO:0000256" key="1">
    <source>
        <dbReference type="SAM" id="Phobius"/>
    </source>
</evidence>
<feature type="transmembrane region" description="Helical" evidence="1">
    <location>
        <begin position="117"/>
        <end position="138"/>
    </location>
</feature>
<keyword evidence="1" id="KW-1133">Transmembrane helix</keyword>
<dbReference type="OrthoDB" id="2434269at2759"/>
<keyword evidence="1" id="KW-0812">Transmembrane</keyword>
<organism evidence="2 3">
    <name type="scientific">Acaulospora morrowiae</name>
    <dbReference type="NCBI Taxonomy" id="94023"/>
    <lineage>
        <taxon>Eukaryota</taxon>
        <taxon>Fungi</taxon>
        <taxon>Fungi incertae sedis</taxon>
        <taxon>Mucoromycota</taxon>
        <taxon>Glomeromycotina</taxon>
        <taxon>Glomeromycetes</taxon>
        <taxon>Diversisporales</taxon>
        <taxon>Acaulosporaceae</taxon>
        <taxon>Acaulospora</taxon>
    </lineage>
</organism>
<gene>
    <name evidence="2" type="ORF">AMORRO_LOCUS14597</name>
</gene>
<feature type="transmembrane region" description="Helical" evidence="1">
    <location>
        <begin position="44"/>
        <end position="68"/>
    </location>
</feature>
<protein>
    <submittedName>
        <fullName evidence="2">17335_t:CDS:1</fullName>
    </submittedName>
</protein>
<feature type="non-terminal residue" evidence="2">
    <location>
        <position position="204"/>
    </location>
</feature>
<sequence>NKEQRNDQNIGGLLSVIKRPFSLFSKTCDRIGKRLERYHRIEEILRVIALIVNIISMTVGLIRVWLWWHPFEAMSDVMCLANFMENVNFSYDYLTCGITITDWSSATYSDCVPFEPAVGWFLIIVYSAVYTVLLVGILTLRGYAIWADGIVGSAILITLSGLQSVYSTQGLCTKFVAELMKLSPSLKQILEQQVLSHGSLINLW</sequence>
<keyword evidence="1" id="KW-0472">Membrane</keyword>